<dbReference type="EMBL" id="CP018153">
    <property type="protein sequence ID" value="APG61270.1"/>
    <property type="molecule type" value="Genomic_DNA"/>
</dbReference>
<evidence type="ECO:0000313" key="4">
    <source>
        <dbReference type="Proteomes" id="UP000182510"/>
    </source>
</evidence>
<keyword evidence="2" id="KW-0732">Signal</keyword>
<proteinExistence type="predicted"/>
<dbReference type="PROSITE" id="PS51257">
    <property type="entry name" value="PROKAR_LIPOPROTEIN"/>
    <property type="match status" value="1"/>
</dbReference>
<dbReference type="OrthoDB" id="1429961at2"/>
<evidence type="ECO:0000313" key="3">
    <source>
        <dbReference type="EMBL" id="APG61270.1"/>
    </source>
</evidence>
<keyword evidence="4" id="KW-1185">Reference proteome</keyword>
<protein>
    <recommendedName>
        <fullName evidence="5">Lipoprotein</fullName>
    </recommendedName>
</protein>
<reference evidence="3 4" key="1">
    <citation type="submission" date="2016-11" db="EMBL/GenBank/DDBJ databases">
        <title>Gramella sp. LPB0144 isolated from marine environment.</title>
        <authorList>
            <person name="Kim E."/>
            <person name="Yi H."/>
        </authorList>
    </citation>
    <scope>NUCLEOTIDE SEQUENCE [LARGE SCALE GENOMIC DNA]</scope>
    <source>
        <strain evidence="3 4">LPB0144</strain>
    </source>
</reference>
<dbReference type="RefSeq" id="WP_072553961.1">
    <property type="nucleotide sequence ID" value="NZ_CP018153.1"/>
</dbReference>
<accession>A0A1L3J824</accession>
<feature type="region of interest" description="Disordered" evidence="1">
    <location>
        <begin position="25"/>
        <end position="59"/>
    </location>
</feature>
<dbReference type="STRING" id="1913577.LPB144_13020"/>
<gene>
    <name evidence="3" type="ORF">LPB144_13020</name>
</gene>
<name>A0A1L3J824_9FLAO</name>
<feature type="compositionally biased region" description="Polar residues" evidence="1">
    <location>
        <begin position="32"/>
        <end position="48"/>
    </location>
</feature>
<organism evidence="3 4">
    <name type="scientific">Christiangramia salexigens</name>
    <dbReference type="NCBI Taxonomy" id="1913577"/>
    <lineage>
        <taxon>Bacteria</taxon>
        <taxon>Pseudomonadati</taxon>
        <taxon>Bacteroidota</taxon>
        <taxon>Flavobacteriia</taxon>
        <taxon>Flavobacteriales</taxon>
        <taxon>Flavobacteriaceae</taxon>
        <taxon>Christiangramia</taxon>
    </lineage>
</organism>
<evidence type="ECO:0000256" key="2">
    <source>
        <dbReference type="SAM" id="SignalP"/>
    </source>
</evidence>
<evidence type="ECO:0008006" key="5">
    <source>
        <dbReference type="Google" id="ProtNLM"/>
    </source>
</evidence>
<feature type="signal peptide" evidence="2">
    <location>
        <begin position="1"/>
        <end position="21"/>
    </location>
</feature>
<dbReference type="AlphaFoldDB" id="A0A1L3J824"/>
<feature type="chain" id="PRO_5012363077" description="Lipoprotein" evidence="2">
    <location>
        <begin position="22"/>
        <end position="189"/>
    </location>
</feature>
<dbReference type="Proteomes" id="UP000182510">
    <property type="component" value="Chromosome"/>
</dbReference>
<sequence>MRIFSIFICLLLSLTACNNSSKEKASTEDKVTSTQNEKAETSPTVESNGETERKKNSASKVGKETSAIIKVGTYINTEHTEDLNCNCYCLDLNPGETTSLCLVKDKMYINAKVTRSGNNINLYFSEVTSNTTDTKLPWDKFNKEQPIAIISSSPEGYKLDWKGFSIDDEIAVEYALYGKKTLEGTYKKK</sequence>
<dbReference type="KEGG" id="grl:LPB144_13020"/>
<evidence type="ECO:0000256" key="1">
    <source>
        <dbReference type="SAM" id="MobiDB-lite"/>
    </source>
</evidence>